<evidence type="ECO:0000259" key="1">
    <source>
        <dbReference type="Pfam" id="PF01402"/>
    </source>
</evidence>
<sequence length="119" mass="12920">MSTPDFEQMTKDEIIAWFRTTENLSPALAGMEPAVEPAPRATPEAPMMLASIRLPVALVEQLDELAERQGTRRSDVVREALLGYVAARTGPVGQDEAEHALDVLRRLVAGRTDGHAEAA</sequence>
<organism evidence="2 3">
    <name type="scientific">Micromonospora zhanjiangensis</name>
    <dbReference type="NCBI Taxonomy" id="1522057"/>
    <lineage>
        <taxon>Bacteria</taxon>
        <taxon>Bacillati</taxon>
        <taxon>Actinomycetota</taxon>
        <taxon>Actinomycetes</taxon>
        <taxon>Micromonosporales</taxon>
        <taxon>Micromonosporaceae</taxon>
        <taxon>Micromonospora</taxon>
    </lineage>
</organism>
<name>A0ABV8KH78_9ACTN</name>
<comment type="caution">
    <text evidence="2">The sequence shown here is derived from an EMBL/GenBank/DDBJ whole genome shotgun (WGS) entry which is preliminary data.</text>
</comment>
<gene>
    <name evidence="2" type="ORF">ACFOX0_05855</name>
</gene>
<dbReference type="Gene3D" id="1.10.1220.10">
    <property type="entry name" value="Met repressor-like"/>
    <property type="match status" value="1"/>
</dbReference>
<dbReference type="CDD" id="cd22231">
    <property type="entry name" value="RHH_NikR_HicB-like"/>
    <property type="match status" value="1"/>
</dbReference>
<dbReference type="SUPFAM" id="SSF47598">
    <property type="entry name" value="Ribbon-helix-helix"/>
    <property type="match status" value="1"/>
</dbReference>
<dbReference type="InterPro" id="IPR002145">
    <property type="entry name" value="CopG"/>
</dbReference>
<dbReference type="Pfam" id="PF01402">
    <property type="entry name" value="RHH_1"/>
    <property type="match status" value="1"/>
</dbReference>
<evidence type="ECO:0000313" key="3">
    <source>
        <dbReference type="Proteomes" id="UP001595868"/>
    </source>
</evidence>
<proteinExistence type="predicted"/>
<dbReference type="RefSeq" id="WP_377542548.1">
    <property type="nucleotide sequence ID" value="NZ_JBHSBN010000003.1"/>
</dbReference>
<protein>
    <submittedName>
        <fullName evidence="2">Ribbon-helix-helix protein, CopG family</fullName>
    </submittedName>
</protein>
<reference evidence="3" key="1">
    <citation type="journal article" date="2019" name="Int. J. Syst. Evol. Microbiol.">
        <title>The Global Catalogue of Microorganisms (GCM) 10K type strain sequencing project: providing services to taxonomists for standard genome sequencing and annotation.</title>
        <authorList>
            <consortium name="The Broad Institute Genomics Platform"/>
            <consortium name="The Broad Institute Genome Sequencing Center for Infectious Disease"/>
            <person name="Wu L."/>
            <person name="Ma J."/>
        </authorList>
    </citation>
    <scope>NUCLEOTIDE SEQUENCE [LARGE SCALE GENOMIC DNA]</scope>
    <source>
        <strain evidence="3">2902at01</strain>
    </source>
</reference>
<accession>A0ABV8KH78</accession>
<dbReference type="InterPro" id="IPR013321">
    <property type="entry name" value="Arc_rbn_hlx_hlx"/>
</dbReference>
<dbReference type="Proteomes" id="UP001595868">
    <property type="component" value="Unassembled WGS sequence"/>
</dbReference>
<evidence type="ECO:0000313" key="2">
    <source>
        <dbReference type="EMBL" id="MFC4105462.1"/>
    </source>
</evidence>
<dbReference type="EMBL" id="JBHSBN010000003">
    <property type="protein sequence ID" value="MFC4105462.1"/>
    <property type="molecule type" value="Genomic_DNA"/>
</dbReference>
<dbReference type="InterPro" id="IPR010985">
    <property type="entry name" value="Ribbon_hlx_hlx"/>
</dbReference>
<feature type="domain" description="Ribbon-helix-helix protein CopG" evidence="1">
    <location>
        <begin position="51"/>
        <end position="86"/>
    </location>
</feature>
<keyword evidence="3" id="KW-1185">Reference proteome</keyword>